<sequence>MLSPLEETLLAIMMAVIMLGMGSSLTFKDFRIALRHPQAIGIGFASQYLFMPLLAFLIGRALQLPPIQAVSLILMGCVPGGTTSNIFAYFSKSLLGLSILMTVCSTLLAVVMVPLVLAFYTSGIDAAFRIPSGNIVAVLGVLLVPTLLGMWLRRRNANVGACTELMGGILGVVVIVFLIATWVPRNWQLLMTTGAEVYLASVGLGLCGFLIGYWFSRTARLNPLKARTVSLETGIQNGPLAVLIVTLSFTGETQQQMLLIPVMYSLFIVITSTFVTFYYRRRSLREELARDQAKVEASTPTPAA</sequence>
<name>A0ABU1GKJ6_9GAMM</name>
<dbReference type="EMBL" id="JARWAL010000004">
    <property type="protein sequence ID" value="MDR5892345.1"/>
    <property type="molecule type" value="Genomic_DNA"/>
</dbReference>
<dbReference type="PANTHER" id="PTHR10361:SF28">
    <property type="entry name" value="P3 PROTEIN-RELATED"/>
    <property type="match status" value="1"/>
</dbReference>
<keyword evidence="4 5" id="KW-0472">Membrane</keyword>
<feature type="transmembrane region" description="Helical" evidence="5">
    <location>
        <begin position="258"/>
        <end position="279"/>
    </location>
</feature>
<dbReference type="PANTHER" id="PTHR10361">
    <property type="entry name" value="SODIUM-BILE ACID COTRANSPORTER"/>
    <property type="match status" value="1"/>
</dbReference>
<keyword evidence="2 5" id="KW-0812">Transmembrane</keyword>
<organism evidence="6 7">
    <name type="scientific">Halomonas mongoliensis</name>
    <dbReference type="NCBI Taxonomy" id="321265"/>
    <lineage>
        <taxon>Bacteria</taxon>
        <taxon>Pseudomonadati</taxon>
        <taxon>Pseudomonadota</taxon>
        <taxon>Gammaproteobacteria</taxon>
        <taxon>Oceanospirillales</taxon>
        <taxon>Halomonadaceae</taxon>
        <taxon>Halomonas</taxon>
    </lineage>
</organism>
<dbReference type="InterPro" id="IPR038770">
    <property type="entry name" value="Na+/solute_symporter_sf"/>
</dbReference>
<evidence type="ECO:0000256" key="4">
    <source>
        <dbReference type="ARBA" id="ARBA00023136"/>
    </source>
</evidence>
<dbReference type="InterPro" id="IPR002657">
    <property type="entry name" value="BilAc:Na_symport/Acr3"/>
</dbReference>
<evidence type="ECO:0000313" key="7">
    <source>
        <dbReference type="Proteomes" id="UP001252270"/>
    </source>
</evidence>
<feature type="transmembrane region" description="Helical" evidence="5">
    <location>
        <begin position="9"/>
        <end position="27"/>
    </location>
</feature>
<feature type="transmembrane region" description="Helical" evidence="5">
    <location>
        <begin position="39"/>
        <end position="58"/>
    </location>
</feature>
<dbReference type="Gene3D" id="1.20.1530.20">
    <property type="match status" value="1"/>
</dbReference>
<keyword evidence="7" id="KW-1185">Reference proteome</keyword>
<dbReference type="Proteomes" id="UP001252270">
    <property type="component" value="Unassembled WGS sequence"/>
</dbReference>
<proteinExistence type="predicted"/>
<evidence type="ECO:0000256" key="5">
    <source>
        <dbReference type="SAM" id="Phobius"/>
    </source>
</evidence>
<protein>
    <submittedName>
        <fullName evidence="6">Transporter</fullName>
    </submittedName>
</protein>
<gene>
    <name evidence="6" type="ORF">QC820_05910</name>
</gene>
<comment type="caution">
    <text evidence="6">The sequence shown here is derived from an EMBL/GenBank/DDBJ whole genome shotgun (WGS) entry which is preliminary data.</text>
</comment>
<feature type="transmembrane region" description="Helical" evidence="5">
    <location>
        <begin position="195"/>
        <end position="215"/>
    </location>
</feature>
<feature type="transmembrane region" description="Helical" evidence="5">
    <location>
        <begin position="96"/>
        <end position="120"/>
    </location>
</feature>
<dbReference type="RefSeq" id="WP_309636144.1">
    <property type="nucleotide sequence ID" value="NZ_JARWAL010000004.1"/>
</dbReference>
<evidence type="ECO:0000256" key="2">
    <source>
        <dbReference type="ARBA" id="ARBA00022692"/>
    </source>
</evidence>
<feature type="transmembrane region" description="Helical" evidence="5">
    <location>
        <begin position="70"/>
        <end position="90"/>
    </location>
</feature>
<evidence type="ECO:0000313" key="6">
    <source>
        <dbReference type="EMBL" id="MDR5892345.1"/>
    </source>
</evidence>
<dbReference type="InterPro" id="IPR004710">
    <property type="entry name" value="Bilac:Na_transpt"/>
</dbReference>
<comment type="subcellular location">
    <subcellularLocation>
        <location evidence="1">Membrane</location>
        <topology evidence="1">Multi-pass membrane protein</topology>
    </subcellularLocation>
</comment>
<reference evidence="6 7" key="1">
    <citation type="submission" date="2023-04" db="EMBL/GenBank/DDBJ databases">
        <title>A long-awaited taxogenomic arrangement of the family Halomonadaceae.</title>
        <authorList>
            <person name="De La Haba R."/>
            <person name="Chuvochina M."/>
            <person name="Wittouck S."/>
            <person name="Arahal D.R."/>
            <person name="Sanchez-Porro C."/>
            <person name="Hugenholtz P."/>
            <person name="Ventosa A."/>
        </authorList>
    </citation>
    <scope>NUCLEOTIDE SEQUENCE [LARGE SCALE GENOMIC DNA]</scope>
    <source>
        <strain evidence="6 7">DSM 17332</strain>
    </source>
</reference>
<keyword evidence="3 5" id="KW-1133">Transmembrane helix</keyword>
<feature type="transmembrane region" description="Helical" evidence="5">
    <location>
        <begin position="165"/>
        <end position="183"/>
    </location>
</feature>
<accession>A0ABU1GKJ6</accession>
<evidence type="ECO:0000256" key="3">
    <source>
        <dbReference type="ARBA" id="ARBA00022989"/>
    </source>
</evidence>
<dbReference type="Pfam" id="PF01758">
    <property type="entry name" value="SBF"/>
    <property type="match status" value="1"/>
</dbReference>
<feature type="transmembrane region" description="Helical" evidence="5">
    <location>
        <begin position="132"/>
        <end position="153"/>
    </location>
</feature>
<evidence type="ECO:0000256" key="1">
    <source>
        <dbReference type="ARBA" id="ARBA00004141"/>
    </source>
</evidence>